<feature type="transmembrane region" description="Helical" evidence="15">
    <location>
        <begin position="189"/>
        <end position="210"/>
    </location>
</feature>
<accession>A0ABM4BS78</accession>
<keyword evidence="7" id="KW-0547">Nucleotide-binding</keyword>
<dbReference type="GeneID" id="101240048"/>
<dbReference type="SUPFAM" id="SSF55073">
    <property type="entry name" value="Nucleotide cyclase"/>
    <property type="match status" value="2"/>
</dbReference>
<comment type="subcellular location">
    <subcellularLocation>
        <location evidence="3">Membrane</location>
        <topology evidence="3">Multi-pass membrane protein</topology>
    </subcellularLocation>
</comment>
<feature type="transmembrane region" description="Helical" evidence="15">
    <location>
        <begin position="759"/>
        <end position="777"/>
    </location>
</feature>
<feature type="transmembrane region" description="Helical" evidence="15">
    <location>
        <begin position="593"/>
        <end position="613"/>
    </location>
</feature>
<evidence type="ECO:0000259" key="16">
    <source>
        <dbReference type="PROSITE" id="PS50125"/>
    </source>
</evidence>
<feature type="transmembrane region" description="Helical" evidence="15">
    <location>
        <begin position="726"/>
        <end position="747"/>
    </location>
</feature>
<feature type="transmembrane region" description="Helical" evidence="15">
    <location>
        <begin position="47"/>
        <end position="67"/>
    </location>
</feature>
<feature type="domain" description="Guanylate cyclase" evidence="16">
    <location>
        <begin position="289"/>
        <end position="424"/>
    </location>
</feature>
<dbReference type="PROSITE" id="PS00452">
    <property type="entry name" value="GUANYLATE_CYCLASE_1"/>
    <property type="match status" value="2"/>
</dbReference>
<keyword evidence="9" id="KW-0460">Magnesium</keyword>
<evidence type="ECO:0000256" key="12">
    <source>
        <dbReference type="ARBA" id="ARBA00023136"/>
    </source>
</evidence>
<feature type="transmembrane region" description="Helical" evidence="15">
    <location>
        <begin position="619"/>
        <end position="641"/>
    </location>
</feature>
<evidence type="ECO:0000313" key="17">
    <source>
        <dbReference type="Proteomes" id="UP001652625"/>
    </source>
</evidence>
<evidence type="ECO:0000256" key="1">
    <source>
        <dbReference type="ARBA" id="ARBA00001593"/>
    </source>
</evidence>
<dbReference type="InterPro" id="IPR029787">
    <property type="entry name" value="Nucleotide_cyclase"/>
</dbReference>
<keyword evidence="11" id="KW-0115">cAMP biosynthesis</keyword>
<dbReference type="InterPro" id="IPR001054">
    <property type="entry name" value="A/G_cyclase"/>
</dbReference>
<dbReference type="RefSeq" id="XP_065651993.1">
    <property type="nucleotide sequence ID" value="XM_065795921.1"/>
</dbReference>
<feature type="transmembrane region" description="Helical" evidence="15">
    <location>
        <begin position="110"/>
        <end position="127"/>
    </location>
</feature>
<sequence>MQIYPSDVNTQKMTLPPKRCLSFLNSTFSSKELENIYRNYISERRKYIVFFVLLIYMTYNFAYILVSVVDFTKEKTSKIIIRLIIIGCSIFFSSVCLAIYVFYRNSKRYCCKYLCIVLWFIIYLQILLDLAVSNKDDDILLSSGIIVYMFFIYKTYSIAPFRLYKCMALSLLVALSHVAVIGIKNSFKTSYLQILANVILLLGSSCLGVVNHLNEEANERKVFLDTRKAIGIKLIIDKEEANQRRLLESILPPALAQKIIDDMKQDGYSVHSDSENFKKIYINKHQDCSILFADIVGFTEYSSTVTAEQLIVMLNELFANFDKIGKRHSCQRIKILGDCYYCISGIANEKDEANLKLMNHGEYSVEMGLEMVDQIVCVRNKTKVQCLDMRVGIHSGHVLAGILGLRKWQYDVWSDDVTLANKMESGGLPGRVHVSQMTYELIKDSYEVEEGHGGERCDYLKNINTYLIKGRKESINEKRDLISKKDENKLEKKIDQDSVKLPRTSILRKSLSYKMNQKDKELKKTKISNDENNVVEQNQKNEQNQEIREKKINSMLVDALQSRSFSLKGLVHTLTLKFIDKSIEEFCHEKIQYPMLSLTGLFVVTLLNFFVQLTLHQLYLANFITFGMNLLFLCVLAFFMIDSHRKKKSLSLVLKSLKLSIPYARIVDAISFLCIICVLISEVFDDMLLKLDPQSFKYPVYFTFTGVLVVFTVPTLIQLSFMVKVALVLITCIAYVVLNLTLVGKYLDLNTKNRHSVISVKWSLVCHLILYLFVILFDLRQSELSLRVLMLWKKEAYDKQEQVENIRSRNQILMQNILPSHVIQHFLKTSNADETELYSRSYSNVGVIFASIPNFSNFYTEESFNQGGIECMRVLNEIISDFDEVLSEPQYLLIEKIKTVNSTYMAASGLNDVSCIDDQWQHLVTLVQFALAIKKKLDLLNEESFNNFQLRIGIAHGPVVAGVIGAKKPHYDIWGNTVNIASRMDSTGEPGKIQMLKETKDILEVRGFNFVTRGYVYVKGKGKLLTYMIVTDQQTSDG</sequence>
<feature type="transmembrane region" description="Helical" evidence="15">
    <location>
        <begin position="163"/>
        <end position="183"/>
    </location>
</feature>
<evidence type="ECO:0000256" key="14">
    <source>
        <dbReference type="RuleBase" id="RU000405"/>
    </source>
</evidence>
<evidence type="ECO:0000256" key="2">
    <source>
        <dbReference type="ARBA" id="ARBA00001946"/>
    </source>
</evidence>
<comment type="cofactor">
    <cofactor evidence="2">
        <name>Mg(2+)</name>
        <dbReference type="ChEBI" id="CHEBI:18420"/>
    </cofactor>
</comment>
<evidence type="ECO:0000256" key="4">
    <source>
        <dbReference type="ARBA" id="ARBA00012201"/>
    </source>
</evidence>
<dbReference type="Pfam" id="PF16214">
    <property type="entry name" value="AC_N"/>
    <property type="match status" value="1"/>
</dbReference>
<feature type="transmembrane region" description="Helical" evidence="15">
    <location>
        <begin position="79"/>
        <end position="103"/>
    </location>
</feature>
<evidence type="ECO:0000256" key="11">
    <source>
        <dbReference type="ARBA" id="ARBA00022998"/>
    </source>
</evidence>
<dbReference type="CDD" id="cd07302">
    <property type="entry name" value="CHD"/>
    <property type="match status" value="2"/>
</dbReference>
<evidence type="ECO:0000256" key="5">
    <source>
        <dbReference type="ARBA" id="ARBA00022692"/>
    </source>
</evidence>
<proteinExistence type="inferred from homology"/>
<name>A0ABM4BS78_HYDVU</name>
<evidence type="ECO:0000256" key="3">
    <source>
        <dbReference type="ARBA" id="ARBA00004141"/>
    </source>
</evidence>
<gene>
    <name evidence="18" type="primary">LOC101240048</name>
</gene>
<keyword evidence="10 15" id="KW-1133">Transmembrane helix</keyword>
<organism evidence="17 18">
    <name type="scientific">Hydra vulgaris</name>
    <name type="common">Hydra</name>
    <name type="synonym">Hydra attenuata</name>
    <dbReference type="NCBI Taxonomy" id="6087"/>
    <lineage>
        <taxon>Eukaryota</taxon>
        <taxon>Metazoa</taxon>
        <taxon>Cnidaria</taxon>
        <taxon>Hydrozoa</taxon>
        <taxon>Hydroidolina</taxon>
        <taxon>Anthoathecata</taxon>
        <taxon>Aplanulata</taxon>
        <taxon>Hydridae</taxon>
        <taxon>Hydra</taxon>
    </lineage>
</organism>
<dbReference type="SMART" id="SM00044">
    <property type="entry name" value="CYCc"/>
    <property type="match status" value="2"/>
</dbReference>
<evidence type="ECO:0000256" key="8">
    <source>
        <dbReference type="ARBA" id="ARBA00022840"/>
    </source>
</evidence>
<keyword evidence="13 14" id="KW-0456">Lyase</keyword>
<comment type="similarity">
    <text evidence="14">Belongs to the adenylyl cyclase class-4/guanylyl cyclase family.</text>
</comment>
<reference evidence="18" key="1">
    <citation type="submission" date="2025-08" db="UniProtKB">
        <authorList>
            <consortium name="RefSeq"/>
        </authorList>
    </citation>
    <scope>IDENTIFICATION</scope>
</reference>
<evidence type="ECO:0000256" key="6">
    <source>
        <dbReference type="ARBA" id="ARBA00022723"/>
    </source>
</evidence>
<dbReference type="PROSITE" id="PS50125">
    <property type="entry name" value="GUANYLATE_CYCLASE_2"/>
    <property type="match status" value="2"/>
</dbReference>
<keyword evidence="12 15" id="KW-0472">Membrane</keyword>
<dbReference type="InterPro" id="IPR032628">
    <property type="entry name" value="AC_N"/>
</dbReference>
<feature type="domain" description="Guanylate cyclase" evidence="16">
    <location>
        <begin position="846"/>
        <end position="985"/>
    </location>
</feature>
<dbReference type="InterPro" id="IPR018297">
    <property type="entry name" value="A/G_cyclase_CS"/>
</dbReference>
<feature type="transmembrane region" description="Helical" evidence="15">
    <location>
        <begin position="139"/>
        <end position="156"/>
    </location>
</feature>
<keyword evidence="17" id="KW-1185">Reference proteome</keyword>
<evidence type="ECO:0000256" key="10">
    <source>
        <dbReference type="ARBA" id="ARBA00022989"/>
    </source>
</evidence>
<dbReference type="Proteomes" id="UP001652625">
    <property type="component" value="Chromosome 04"/>
</dbReference>
<evidence type="ECO:0000256" key="7">
    <source>
        <dbReference type="ARBA" id="ARBA00022741"/>
    </source>
</evidence>
<feature type="transmembrane region" description="Helical" evidence="15">
    <location>
        <begin position="662"/>
        <end position="681"/>
    </location>
</feature>
<feature type="transmembrane region" description="Helical" evidence="15">
    <location>
        <begin position="701"/>
        <end position="719"/>
    </location>
</feature>
<dbReference type="PANTHER" id="PTHR45627:SF30">
    <property type="entry name" value="ADENYLATE CYCLASE TYPE 3"/>
    <property type="match status" value="1"/>
</dbReference>
<comment type="catalytic activity">
    <reaction evidence="1">
        <text>ATP = 3',5'-cyclic AMP + diphosphate</text>
        <dbReference type="Rhea" id="RHEA:15389"/>
        <dbReference type="ChEBI" id="CHEBI:30616"/>
        <dbReference type="ChEBI" id="CHEBI:33019"/>
        <dbReference type="ChEBI" id="CHEBI:58165"/>
        <dbReference type="EC" id="4.6.1.1"/>
    </reaction>
</comment>
<dbReference type="EC" id="4.6.1.1" evidence="4"/>
<protein>
    <recommendedName>
        <fullName evidence="4">adenylate cyclase</fullName>
        <ecNumber evidence="4">4.6.1.1</ecNumber>
    </recommendedName>
</protein>
<evidence type="ECO:0000313" key="18">
    <source>
        <dbReference type="RefSeq" id="XP_065651993.1"/>
    </source>
</evidence>
<keyword evidence="6" id="KW-0479">Metal-binding</keyword>
<evidence type="ECO:0000256" key="13">
    <source>
        <dbReference type="ARBA" id="ARBA00023239"/>
    </source>
</evidence>
<dbReference type="PANTHER" id="PTHR45627">
    <property type="entry name" value="ADENYLATE CYCLASE TYPE 1"/>
    <property type="match status" value="1"/>
</dbReference>
<evidence type="ECO:0000256" key="15">
    <source>
        <dbReference type="SAM" id="Phobius"/>
    </source>
</evidence>
<evidence type="ECO:0000256" key="9">
    <source>
        <dbReference type="ARBA" id="ARBA00022842"/>
    </source>
</evidence>
<dbReference type="Gene3D" id="3.30.70.1230">
    <property type="entry name" value="Nucleotide cyclase"/>
    <property type="match status" value="2"/>
</dbReference>
<dbReference type="Pfam" id="PF00211">
    <property type="entry name" value="Guanylate_cyc"/>
    <property type="match status" value="2"/>
</dbReference>
<keyword evidence="8" id="KW-0067">ATP-binding</keyword>
<keyword evidence="5 15" id="KW-0812">Transmembrane</keyword>